<proteinExistence type="predicted"/>
<dbReference type="AlphaFoldDB" id="A0A125TZL9"/>
<keyword evidence="2" id="KW-1185">Reference proteome</keyword>
<evidence type="ECO:0000313" key="2">
    <source>
        <dbReference type="Proteomes" id="UP000023435"/>
    </source>
</evidence>
<comment type="caution">
    <text evidence="1">The sequence shown here is derived from an EMBL/GenBank/DDBJ whole genome shotgun (WGS) entry which is preliminary data.</text>
</comment>
<accession>A0A125TZL9</accession>
<gene>
    <name evidence="1" type="ORF">AZ78_5236</name>
</gene>
<protein>
    <submittedName>
        <fullName evidence="1">Uncharacterized protein</fullName>
    </submittedName>
</protein>
<evidence type="ECO:0000313" key="1">
    <source>
        <dbReference type="EMBL" id="KWS02103.1"/>
    </source>
</evidence>
<dbReference type="EMBL" id="JAJA02000003">
    <property type="protein sequence ID" value="KWS02103.1"/>
    <property type="molecule type" value="Genomic_DNA"/>
</dbReference>
<organism evidence="1 2">
    <name type="scientific">Lysobacter capsici AZ78</name>
    <dbReference type="NCBI Taxonomy" id="1444315"/>
    <lineage>
        <taxon>Bacteria</taxon>
        <taxon>Pseudomonadati</taxon>
        <taxon>Pseudomonadota</taxon>
        <taxon>Gammaproteobacteria</taxon>
        <taxon>Lysobacterales</taxon>
        <taxon>Lysobacteraceae</taxon>
        <taxon>Lysobacter</taxon>
    </lineage>
</organism>
<dbReference type="Proteomes" id="UP000023435">
    <property type="component" value="Unassembled WGS sequence"/>
</dbReference>
<reference evidence="1 2" key="1">
    <citation type="journal article" date="2014" name="Genome Announc.">
        <title>Draft Genome Sequence of Lysobacter capsici AZ78, a Bacterium Antagonistic to Plant-Pathogenic Oomycetes.</title>
        <authorList>
            <person name="Puopolo G."/>
            <person name="Sonego P."/>
            <person name="Engelen K."/>
            <person name="Pertot I."/>
        </authorList>
    </citation>
    <scope>NUCLEOTIDE SEQUENCE [LARGE SCALE GENOMIC DNA]</scope>
    <source>
        <strain evidence="1 2">AZ78</strain>
    </source>
</reference>
<name>A0A125TZL9_9GAMM</name>
<sequence length="62" mass="6807">MQSVSGCGIRRCLQSWTWLAGKCDRPARPRQAAVRSGPFEAGLRARRRAPAGRVVSRAPMRG</sequence>